<keyword evidence="4 7" id="KW-0378">Hydrolase</keyword>
<accession>A0ABU9X0T1</accession>
<dbReference type="PANTHER" id="PTHR42891">
    <property type="entry name" value="D-GLYCERO-BETA-D-MANNO-HEPTOSE-1,7-BISPHOSPHATE 7-PHOSPHATASE"/>
    <property type="match status" value="1"/>
</dbReference>
<gene>
    <name evidence="8" type="ORF">ABCQ75_10065</name>
</gene>
<protein>
    <recommendedName>
        <fullName evidence="6 7">D,D-heptose 1,7-bisphosphate phosphatase</fullName>
        <ecNumber evidence="7">3.1.3.-</ecNumber>
    </recommendedName>
</protein>
<keyword evidence="2 7" id="KW-0963">Cytoplasm</keyword>
<evidence type="ECO:0000256" key="4">
    <source>
        <dbReference type="ARBA" id="ARBA00022801"/>
    </source>
</evidence>
<keyword evidence="9" id="KW-1185">Reference proteome</keyword>
<dbReference type="Gene3D" id="3.40.50.1000">
    <property type="entry name" value="HAD superfamily/HAD-like"/>
    <property type="match status" value="1"/>
</dbReference>
<evidence type="ECO:0000256" key="5">
    <source>
        <dbReference type="ARBA" id="ARBA00023277"/>
    </source>
</evidence>
<dbReference type="Pfam" id="PF13242">
    <property type="entry name" value="Hydrolase_like"/>
    <property type="match status" value="1"/>
</dbReference>
<dbReference type="InterPro" id="IPR006549">
    <property type="entry name" value="HAD-SF_hydro_IIIA"/>
</dbReference>
<dbReference type="InterPro" id="IPR004446">
    <property type="entry name" value="Heptose_bisP_phosphatase"/>
</dbReference>
<dbReference type="InterPro" id="IPR023214">
    <property type="entry name" value="HAD_sf"/>
</dbReference>
<evidence type="ECO:0000256" key="6">
    <source>
        <dbReference type="ARBA" id="ARBA00031828"/>
    </source>
</evidence>
<dbReference type="NCBIfam" id="TIGR01662">
    <property type="entry name" value="HAD-SF-IIIA"/>
    <property type="match status" value="1"/>
</dbReference>
<comment type="similarity">
    <text evidence="7">Belongs to the gmhB family.</text>
</comment>
<dbReference type="Proteomes" id="UP001422074">
    <property type="component" value="Unassembled WGS sequence"/>
</dbReference>
<dbReference type="InterPro" id="IPR036412">
    <property type="entry name" value="HAD-like_sf"/>
</dbReference>
<keyword evidence="3" id="KW-0479">Metal-binding</keyword>
<dbReference type="RefSeq" id="WP_345885216.1">
    <property type="nucleotide sequence ID" value="NZ_JBDFRB010000007.1"/>
</dbReference>
<sequence>MPTSPPAAVLFDRDGTLVHDVPYNGEPALVEPVEGAAEVLAALRAEGVALGVITNQSGIGRGLITRAQADAVNARIEELLGPFDVWCVCPHAPEDGCGCRKPAPGMVLAACEALGAAPEATVMVGDIGADMEAARRAGARGILVPTPVTRREEVLAAPEQADDLAGALHLILGRAQTPAGVTAAEAAQ</sequence>
<name>A0ABU9X0T1_9MICC</name>
<comment type="caution">
    <text evidence="8">The sequence shown here is derived from an EMBL/GenBank/DDBJ whole genome shotgun (WGS) entry which is preliminary data.</text>
</comment>
<dbReference type="NCBIfam" id="TIGR01656">
    <property type="entry name" value="Histidinol-ppas"/>
    <property type="match status" value="1"/>
</dbReference>
<dbReference type="PIRSF" id="PIRSF004682">
    <property type="entry name" value="GmhB"/>
    <property type="match status" value="1"/>
</dbReference>
<reference evidence="8 9" key="1">
    <citation type="submission" date="2024-05" db="EMBL/GenBank/DDBJ databases">
        <title>Sinomonas sp. nov., isolated from a waste landfill.</title>
        <authorList>
            <person name="Zhao Y."/>
        </authorList>
    </citation>
    <scope>NUCLEOTIDE SEQUENCE [LARGE SCALE GENOMIC DNA]</scope>
    <source>
        <strain evidence="8 9">CCTCC AB2014300</strain>
    </source>
</reference>
<dbReference type="InterPro" id="IPR006543">
    <property type="entry name" value="Histidinol-phos"/>
</dbReference>
<evidence type="ECO:0000256" key="2">
    <source>
        <dbReference type="ARBA" id="ARBA00022490"/>
    </source>
</evidence>
<dbReference type="SUPFAM" id="SSF56784">
    <property type="entry name" value="HAD-like"/>
    <property type="match status" value="1"/>
</dbReference>
<evidence type="ECO:0000256" key="7">
    <source>
        <dbReference type="PIRNR" id="PIRNR004682"/>
    </source>
</evidence>
<evidence type="ECO:0000313" key="9">
    <source>
        <dbReference type="Proteomes" id="UP001422074"/>
    </source>
</evidence>
<proteinExistence type="inferred from homology"/>
<evidence type="ECO:0000256" key="1">
    <source>
        <dbReference type="ARBA" id="ARBA00004496"/>
    </source>
</evidence>
<dbReference type="EMBL" id="JBDFRB010000007">
    <property type="protein sequence ID" value="MEN2744881.1"/>
    <property type="molecule type" value="Genomic_DNA"/>
</dbReference>
<dbReference type="NCBIfam" id="TIGR01549">
    <property type="entry name" value="HAD-SF-IA-v1"/>
    <property type="match status" value="1"/>
</dbReference>
<organism evidence="8 9">
    <name type="scientific">Sinomonas halotolerans</name>
    <dbReference type="NCBI Taxonomy" id="1644133"/>
    <lineage>
        <taxon>Bacteria</taxon>
        <taxon>Bacillati</taxon>
        <taxon>Actinomycetota</taxon>
        <taxon>Actinomycetes</taxon>
        <taxon>Micrococcales</taxon>
        <taxon>Micrococcaceae</taxon>
        <taxon>Sinomonas</taxon>
    </lineage>
</organism>
<dbReference type="GO" id="GO:0016787">
    <property type="term" value="F:hydrolase activity"/>
    <property type="evidence" value="ECO:0007669"/>
    <property type="project" value="UniProtKB-KW"/>
</dbReference>
<dbReference type="EC" id="3.1.3.-" evidence="7"/>
<dbReference type="CDD" id="cd07503">
    <property type="entry name" value="HAD_HisB-N"/>
    <property type="match status" value="1"/>
</dbReference>
<dbReference type="PANTHER" id="PTHR42891:SF1">
    <property type="entry name" value="D-GLYCERO-BETA-D-MANNO-HEPTOSE-1,7-BISPHOSPHATE 7-PHOSPHATASE"/>
    <property type="match status" value="1"/>
</dbReference>
<evidence type="ECO:0000256" key="3">
    <source>
        <dbReference type="ARBA" id="ARBA00022723"/>
    </source>
</evidence>
<comment type="subcellular location">
    <subcellularLocation>
        <location evidence="1 7">Cytoplasm</location>
    </subcellularLocation>
</comment>
<evidence type="ECO:0000313" key="8">
    <source>
        <dbReference type="EMBL" id="MEN2744881.1"/>
    </source>
</evidence>
<keyword evidence="5 7" id="KW-0119">Carbohydrate metabolism</keyword>
<dbReference type="InterPro" id="IPR006439">
    <property type="entry name" value="HAD-SF_hydro_IA"/>
</dbReference>